<evidence type="ECO:0000313" key="3">
    <source>
        <dbReference type="Proteomes" id="UP000009183"/>
    </source>
</evidence>
<accession>D7TKA7</accession>
<dbReference type="HOGENOM" id="CLU_3243209_0_0_1"/>
<keyword evidence="1" id="KW-0812">Transmembrane</keyword>
<evidence type="ECO:0000313" key="2">
    <source>
        <dbReference type="EMBL" id="CBI30929.3"/>
    </source>
</evidence>
<keyword evidence="3" id="KW-1185">Reference proteome</keyword>
<keyword evidence="1" id="KW-0472">Membrane</keyword>
<dbReference type="EMBL" id="FN595992">
    <property type="protein sequence ID" value="CBI30929.3"/>
    <property type="molecule type" value="Genomic_DNA"/>
</dbReference>
<dbReference type="PaxDb" id="29760-VIT_10s0003g03890.t01"/>
<evidence type="ECO:0000256" key="1">
    <source>
        <dbReference type="SAM" id="Phobius"/>
    </source>
</evidence>
<organism evidence="2 3">
    <name type="scientific">Vitis vinifera</name>
    <name type="common">Grape</name>
    <dbReference type="NCBI Taxonomy" id="29760"/>
    <lineage>
        <taxon>Eukaryota</taxon>
        <taxon>Viridiplantae</taxon>
        <taxon>Streptophyta</taxon>
        <taxon>Embryophyta</taxon>
        <taxon>Tracheophyta</taxon>
        <taxon>Spermatophyta</taxon>
        <taxon>Magnoliopsida</taxon>
        <taxon>eudicotyledons</taxon>
        <taxon>Gunneridae</taxon>
        <taxon>Pentapetalae</taxon>
        <taxon>rosids</taxon>
        <taxon>Vitales</taxon>
        <taxon>Vitaceae</taxon>
        <taxon>Viteae</taxon>
        <taxon>Vitis</taxon>
    </lineage>
</organism>
<keyword evidence="1" id="KW-1133">Transmembrane helix</keyword>
<dbReference type="InParanoid" id="D7TKA7"/>
<protein>
    <submittedName>
        <fullName evidence="2">Uncharacterized protein</fullName>
    </submittedName>
</protein>
<gene>
    <name evidence="2" type="ordered locus">VIT_10s0003g03890</name>
</gene>
<name>D7TKA7_VITVI</name>
<dbReference type="AlphaFoldDB" id="D7TKA7"/>
<proteinExistence type="predicted"/>
<dbReference type="Proteomes" id="UP000009183">
    <property type="component" value="Chromosome 10"/>
</dbReference>
<sequence>MKNSYPLWFHKVENLSRVSFGAVFPNFNSSYAKVVFVFLLNSK</sequence>
<feature type="transmembrane region" description="Helical" evidence="1">
    <location>
        <begin position="20"/>
        <end position="40"/>
    </location>
</feature>
<reference evidence="3" key="1">
    <citation type="journal article" date="2007" name="Nature">
        <title>The grapevine genome sequence suggests ancestral hexaploidization in major angiosperm phyla.</title>
        <authorList>
            <consortium name="The French-Italian Public Consortium for Grapevine Genome Characterization."/>
            <person name="Jaillon O."/>
            <person name="Aury J.-M."/>
            <person name="Noel B."/>
            <person name="Policriti A."/>
            <person name="Clepet C."/>
            <person name="Casagrande A."/>
            <person name="Choisne N."/>
            <person name="Aubourg S."/>
            <person name="Vitulo N."/>
            <person name="Jubin C."/>
            <person name="Vezzi A."/>
            <person name="Legeai F."/>
            <person name="Hugueney P."/>
            <person name="Dasilva C."/>
            <person name="Horner D."/>
            <person name="Mica E."/>
            <person name="Jublot D."/>
            <person name="Poulain J."/>
            <person name="Bruyere C."/>
            <person name="Billault A."/>
            <person name="Segurens B."/>
            <person name="Gouyvenoux M."/>
            <person name="Ugarte E."/>
            <person name="Cattonaro F."/>
            <person name="Anthouard V."/>
            <person name="Vico V."/>
            <person name="Del Fabbro C."/>
            <person name="Alaux M."/>
            <person name="Di Gaspero G."/>
            <person name="Dumas V."/>
            <person name="Felice N."/>
            <person name="Paillard S."/>
            <person name="Juman I."/>
            <person name="Moroldo M."/>
            <person name="Scalabrin S."/>
            <person name="Canaguier A."/>
            <person name="Le Clainche I."/>
            <person name="Malacrida G."/>
            <person name="Durand E."/>
            <person name="Pesole G."/>
            <person name="Laucou V."/>
            <person name="Chatelet P."/>
            <person name="Merdinoglu D."/>
            <person name="Delledonne M."/>
            <person name="Pezzotti M."/>
            <person name="Lecharny A."/>
            <person name="Scarpelli C."/>
            <person name="Artiguenave F."/>
            <person name="Pe M.E."/>
            <person name="Valle G."/>
            <person name="Morgante M."/>
            <person name="Caboche M."/>
            <person name="Adam-Blondon A.-F."/>
            <person name="Weissenbach J."/>
            <person name="Quetier F."/>
            <person name="Wincker P."/>
        </authorList>
    </citation>
    <scope>NUCLEOTIDE SEQUENCE [LARGE SCALE GENOMIC DNA]</scope>
    <source>
        <strain evidence="3">cv. Pinot noir / PN40024</strain>
    </source>
</reference>